<gene>
    <name evidence="1" type="ORF">N0V87_005460</name>
</gene>
<evidence type="ECO:0000313" key="1">
    <source>
        <dbReference type="EMBL" id="KAJ4336309.1"/>
    </source>
</evidence>
<reference evidence="1" key="1">
    <citation type="submission" date="2022-10" db="EMBL/GenBank/DDBJ databases">
        <title>Tapping the CABI collections for fungal endophytes: first genome assemblies for Collariella, Neodidymelliopsis, Ascochyta clinopodiicola, Didymella pomorum, Didymosphaeria variabile, Neocosmospora piperis and Neocucurbitaria cava.</title>
        <authorList>
            <person name="Hill R."/>
        </authorList>
    </citation>
    <scope>NUCLEOTIDE SEQUENCE</scope>
    <source>
        <strain evidence="1">IMI 360193</strain>
    </source>
</reference>
<accession>A0A9W8WYB7</accession>
<protein>
    <submittedName>
        <fullName evidence="1">Uncharacterized protein</fullName>
    </submittedName>
</protein>
<proteinExistence type="predicted"/>
<name>A0A9W8WYB7_9PLEO</name>
<dbReference type="EMBL" id="JAPEUV010000050">
    <property type="protein sequence ID" value="KAJ4336309.1"/>
    <property type="molecule type" value="Genomic_DNA"/>
</dbReference>
<evidence type="ECO:0000313" key="2">
    <source>
        <dbReference type="Proteomes" id="UP001140562"/>
    </source>
</evidence>
<comment type="caution">
    <text evidence="1">The sequence shown here is derived from an EMBL/GenBank/DDBJ whole genome shotgun (WGS) entry which is preliminary data.</text>
</comment>
<dbReference type="AlphaFoldDB" id="A0A9W8WYB7"/>
<dbReference type="OrthoDB" id="3783874at2759"/>
<keyword evidence="2" id="KW-1185">Reference proteome</keyword>
<organism evidence="1 2">
    <name type="scientific">Didymella glomerata</name>
    <dbReference type="NCBI Taxonomy" id="749621"/>
    <lineage>
        <taxon>Eukaryota</taxon>
        <taxon>Fungi</taxon>
        <taxon>Dikarya</taxon>
        <taxon>Ascomycota</taxon>
        <taxon>Pezizomycotina</taxon>
        <taxon>Dothideomycetes</taxon>
        <taxon>Pleosporomycetidae</taxon>
        <taxon>Pleosporales</taxon>
        <taxon>Pleosporineae</taxon>
        <taxon>Didymellaceae</taxon>
        <taxon>Didymella</taxon>
    </lineage>
</organism>
<dbReference type="Proteomes" id="UP001140562">
    <property type="component" value="Unassembled WGS sequence"/>
</dbReference>
<sequence length="153" mass="17433">MAIAFYRTVAIAVTHQEDLDSCLKANVLHTGIIPRQYIKSLDITLTSKAYHVKDFDYEIGRKNGKNTRHLVKAVRWLDSLLGLPEPTKVRIQVWVKVTSPRAAAQLEELPTPLVMKMRGRKCDILVMYDLDTEYGPGLEYTFEFPRVTPLVSS</sequence>